<dbReference type="EMBL" id="CP033615">
    <property type="protein sequence ID" value="AYV57941.1"/>
    <property type="molecule type" value="Genomic_DNA"/>
</dbReference>
<dbReference type="Pfam" id="PF03186">
    <property type="entry name" value="CobD_Cbib"/>
    <property type="match status" value="1"/>
</dbReference>
<keyword evidence="4 9" id="KW-1003">Cell membrane</keyword>
<evidence type="ECO:0000256" key="9">
    <source>
        <dbReference type="HAMAP-Rule" id="MF_00024"/>
    </source>
</evidence>
<dbReference type="PANTHER" id="PTHR34308:SF1">
    <property type="entry name" value="COBALAMIN BIOSYNTHESIS PROTEIN CBIB"/>
    <property type="match status" value="1"/>
</dbReference>
<evidence type="ECO:0000256" key="3">
    <source>
        <dbReference type="ARBA" id="ARBA00006263"/>
    </source>
</evidence>
<evidence type="ECO:0000256" key="6">
    <source>
        <dbReference type="ARBA" id="ARBA00022692"/>
    </source>
</evidence>
<dbReference type="RefSeq" id="WP_123180558.1">
    <property type="nucleotide sequence ID" value="NZ_CP033615.1"/>
</dbReference>
<dbReference type="KEGG" id="lkm:EFP84_20180"/>
<feature type="transmembrane region" description="Helical" evidence="9">
    <location>
        <begin position="48"/>
        <end position="69"/>
    </location>
</feature>
<keyword evidence="7 9" id="KW-1133">Transmembrane helix</keyword>
<feature type="transmembrane region" description="Helical" evidence="9">
    <location>
        <begin position="204"/>
        <end position="224"/>
    </location>
</feature>
<feature type="transmembrane region" description="Helical" evidence="9">
    <location>
        <begin position="292"/>
        <end position="315"/>
    </location>
</feature>
<keyword evidence="8 9" id="KW-0472">Membrane</keyword>
<comment type="subcellular location">
    <subcellularLocation>
        <location evidence="1 9">Cell membrane</location>
        <topology evidence="1 9">Multi-pass membrane protein</topology>
    </subcellularLocation>
</comment>
<gene>
    <name evidence="9" type="primary">cobD</name>
    <name evidence="10" type="ORF">EFP84_20180</name>
</gene>
<keyword evidence="6 9" id="KW-0812">Transmembrane</keyword>
<dbReference type="NCBIfam" id="TIGR00380">
    <property type="entry name" value="cobal_cbiB"/>
    <property type="match status" value="1"/>
</dbReference>
<comment type="pathway">
    <text evidence="2 9">Cofactor biosynthesis; adenosylcobalamin biosynthesis.</text>
</comment>
<evidence type="ECO:0000256" key="4">
    <source>
        <dbReference type="ARBA" id="ARBA00022475"/>
    </source>
</evidence>
<comment type="function">
    <text evidence="9">Converts cobyric acid to cobinamide by the addition of aminopropanol on the F carboxylic group.</text>
</comment>
<feature type="transmembrane region" description="Helical" evidence="9">
    <location>
        <begin position="148"/>
        <end position="169"/>
    </location>
</feature>
<accession>A0AAD0XSM4</accession>
<dbReference type="InterPro" id="IPR004485">
    <property type="entry name" value="Cobalamin_biosynth_CobD/CbiB"/>
</dbReference>
<comment type="similarity">
    <text evidence="3 9">Belongs to the CobD/CbiB family.</text>
</comment>
<evidence type="ECO:0000256" key="2">
    <source>
        <dbReference type="ARBA" id="ARBA00004953"/>
    </source>
</evidence>
<evidence type="ECO:0000313" key="10">
    <source>
        <dbReference type="EMBL" id="AYV57941.1"/>
    </source>
</evidence>
<dbReference type="GO" id="GO:0009236">
    <property type="term" value="P:cobalamin biosynthetic process"/>
    <property type="evidence" value="ECO:0007669"/>
    <property type="project" value="UniProtKB-UniRule"/>
</dbReference>
<dbReference type="GO" id="GO:0015420">
    <property type="term" value="F:ABC-type vitamin B12 transporter activity"/>
    <property type="evidence" value="ECO:0007669"/>
    <property type="project" value="UniProtKB-UniRule"/>
</dbReference>
<organism evidence="10 11">
    <name type="scientific">Leptospira kmetyi</name>
    <dbReference type="NCBI Taxonomy" id="408139"/>
    <lineage>
        <taxon>Bacteria</taxon>
        <taxon>Pseudomonadati</taxon>
        <taxon>Spirochaetota</taxon>
        <taxon>Spirochaetia</taxon>
        <taxon>Leptospirales</taxon>
        <taxon>Leptospiraceae</taxon>
        <taxon>Leptospira</taxon>
    </lineage>
</organism>
<feature type="transmembrane region" description="Helical" evidence="9">
    <location>
        <begin position="75"/>
        <end position="94"/>
    </location>
</feature>
<proteinExistence type="inferred from homology"/>
<evidence type="ECO:0000256" key="1">
    <source>
        <dbReference type="ARBA" id="ARBA00004651"/>
    </source>
</evidence>
<dbReference type="AlphaFoldDB" id="A0AAD0XSM4"/>
<dbReference type="Proteomes" id="UP000276407">
    <property type="component" value="Chromosome 2"/>
</dbReference>
<dbReference type="PANTHER" id="PTHR34308">
    <property type="entry name" value="COBALAMIN BIOSYNTHESIS PROTEIN CBIB"/>
    <property type="match status" value="1"/>
</dbReference>
<keyword evidence="5 9" id="KW-0169">Cobalamin biosynthesis</keyword>
<dbReference type="GO" id="GO:0005886">
    <property type="term" value="C:plasma membrane"/>
    <property type="evidence" value="ECO:0007669"/>
    <property type="project" value="UniProtKB-SubCell"/>
</dbReference>
<evidence type="ECO:0000256" key="5">
    <source>
        <dbReference type="ARBA" id="ARBA00022573"/>
    </source>
</evidence>
<evidence type="ECO:0000256" key="7">
    <source>
        <dbReference type="ARBA" id="ARBA00022989"/>
    </source>
</evidence>
<dbReference type="GO" id="GO:0048472">
    <property type="term" value="F:threonine-phosphate decarboxylase activity"/>
    <property type="evidence" value="ECO:0007669"/>
    <property type="project" value="InterPro"/>
</dbReference>
<name>A0AAD0XSM4_9LEPT</name>
<dbReference type="HAMAP" id="MF_00024">
    <property type="entry name" value="CobD_CbiB"/>
    <property type="match status" value="1"/>
</dbReference>
<evidence type="ECO:0000256" key="8">
    <source>
        <dbReference type="ARBA" id="ARBA00023136"/>
    </source>
</evidence>
<evidence type="ECO:0000313" key="11">
    <source>
        <dbReference type="Proteomes" id="UP000276407"/>
    </source>
</evidence>
<protein>
    <recommendedName>
        <fullName evidence="9">Cobalamin biosynthesis protein CobD</fullName>
    </recommendedName>
</protein>
<sequence length="322" mass="36333">MPWIIATSIVFDLIFGDPRNLPHPVRAIGKLARSLERIFRSFCRSERIAGILTSLLVYSVSFWVPFYVVFYADKVHWILGAFLSAVIVYTTIAIRDMIDHSKEVYEALSQNDLVSAREKVSRIVARDTENLDESEIIRACLESTAESLVDGITAPLFYAVLGGPAWAMFYRSVNTLDSLFGYKNELYKKFGNFPARMDDIANFLPARITSCILVFASFLLGYNFKNSLYILRRDGRKHPSPNSGLAEAAVAGALEIQLGGINFYGGKENVKPKLGDPNRELKLEQILETNRLIVVSSLLTAGFYILLYLIAAKFWKEWKLHV</sequence>
<reference evidence="10 11" key="1">
    <citation type="submission" date="2018-11" db="EMBL/GenBank/DDBJ databases">
        <title>Complete genome sequence of Leptospira kmetyi isolate LS 001/16 from soil sample associated with a leptospirosis patient in Kelantan.</title>
        <authorList>
            <person name="Muhammad Yusoff F."/>
            <person name="Muhammad Yusoff S."/>
            <person name="Ahmad M.N."/>
            <person name="Yusof N.Y."/>
            <person name="Aziah I."/>
        </authorList>
    </citation>
    <scope>NUCLEOTIDE SEQUENCE [LARGE SCALE GENOMIC DNA]</scope>
    <source>
        <strain evidence="10 11">LS 001/16</strain>
    </source>
</reference>